<gene>
    <name evidence="1" type="ORF">SAMN02745163_01379</name>
</gene>
<evidence type="ECO:0000313" key="1">
    <source>
        <dbReference type="EMBL" id="SHJ13131.1"/>
    </source>
</evidence>
<organism evidence="1 2">
    <name type="scientific">Clostridium cavendishii DSM 21758</name>
    <dbReference type="NCBI Taxonomy" id="1121302"/>
    <lineage>
        <taxon>Bacteria</taxon>
        <taxon>Bacillati</taxon>
        <taxon>Bacillota</taxon>
        <taxon>Clostridia</taxon>
        <taxon>Eubacteriales</taxon>
        <taxon>Clostridiaceae</taxon>
        <taxon>Clostridium</taxon>
    </lineage>
</organism>
<reference evidence="1 2" key="1">
    <citation type="submission" date="2016-11" db="EMBL/GenBank/DDBJ databases">
        <authorList>
            <person name="Jaros S."/>
            <person name="Januszkiewicz K."/>
            <person name="Wedrychowicz H."/>
        </authorList>
    </citation>
    <scope>NUCLEOTIDE SEQUENCE [LARGE SCALE GENOMIC DNA]</scope>
    <source>
        <strain evidence="1 2">DSM 21758</strain>
    </source>
</reference>
<name>A0A1M6GT60_9CLOT</name>
<dbReference type="RefSeq" id="WP_072985942.1">
    <property type="nucleotide sequence ID" value="NZ_FQZB01000006.1"/>
</dbReference>
<dbReference type="OrthoDB" id="2931103at2"/>
<dbReference type="AlphaFoldDB" id="A0A1M6GT60"/>
<keyword evidence="2" id="KW-1185">Reference proteome</keyword>
<evidence type="ECO:0000313" key="2">
    <source>
        <dbReference type="Proteomes" id="UP000184310"/>
    </source>
</evidence>
<accession>A0A1M6GT60</accession>
<dbReference type="STRING" id="1121302.SAMN02745163_01379"/>
<dbReference type="EMBL" id="FQZB01000006">
    <property type="protein sequence ID" value="SHJ13131.1"/>
    <property type="molecule type" value="Genomic_DNA"/>
</dbReference>
<dbReference type="Proteomes" id="UP000184310">
    <property type="component" value="Unassembled WGS sequence"/>
</dbReference>
<proteinExistence type="predicted"/>
<sequence length="257" mass="30993">MFYREIKDLLNKLNSENIEELKPNLIRKVNELVLNINDDNISDDELDMLYNFFIMREELRREVSENISEEDSLMEGLLIENFIKEFEEFISEFENKDYISDAIELINTSIRSIGGIARGYRLVKKYAPSEDIDRVQYLMELKSEFYKQLRAYSSKGIYEEHFVICGLINVIRFELEEKSQEHGRHVISMLTDYRTKKMKSLEEFERENHLGELKTKMTVEFGKELQRRIYLWDSLTRKLQDHYYLENLYEEESNRIK</sequence>
<protein>
    <submittedName>
        <fullName evidence="1">Uncharacterized protein</fullName>
    </submittedName>
</protein>